<dbReference type="EMBL" id="JAGIOO010000001">
    <property type="protein sequence ID" value="MBP2477662.1"/>
    <property type="molecule type" value="Genomic_DNA"/>
</dbReference>
<dbReference type="CDD" id="cd00038">
    <property type="entry name" value="CAP_ED"/>
    <property type="match status" value="1"/>
</dbReference>
<dbReference type="InterPro" id="IPR018490">
    <property type="entry name" value="cNMP-bd_dom_sf"/>
</dbReference>
<keyword evidence="7" id="KW-1185">Reference proteome</keyword>
<dbReference type="SMART" id="SM00100">
    <property type="entry name" value="cNMP"/>
    <property type="match status" value="1"/>
</dbReference>
<evidence type="ECO:0000259" key="4">
    <source>
        <dbReference type="PROSITE" id="PS50042"/>
    </source>
</evidence>
<evidence type="ECO:0000256" key="3">
    <source>
        <dbReference type="ARBA" id="ARBA00023163"/>
    </source>
</evidence>
<gene>
    <name evidence="6" type="ORF">JOF53_006534</name>
</gene>
<dbReference type="InterPro" id="IPR012318">
    <property type="entry name" value="HTH_CRP"/>
</dbReference>
<keyword evidence="3" id="KW-0804">Transcription</keyword>
<dbReference type="SUPFAM" id="SSF46785">
    <property type="entry name" value="Winged helix' DNA-binding domain"/>
    <property type="match status" value="1"/>
</dbReference>
<evidence type="ECO:0000256" key="2">
    <source>
        <dbReference type="ARBA" id="ARBA00023125"/>
    </source>
</evidence>
<dbReference type="InterPro" id="IPR014710">
    <property type="entry name" value="RmlC-like_jellyroll"/>
</dbReference>
<comment type="caution">
    <text evidence="6">The sequence shown here is derived from an EMBL/GenBank/DDBJ whole genome shotgun (WGS) entry which is preliminary data.</text>
</comment>
<dbReference type="PRINTS" id="PR00034">
    <property type="entry name" value="HTHCRP"/>
</dbReference>
<dbReference type="PANTHER" id="PTHR24567:SF74">
    <property type="entry name" value="HTH-TYPE TRANSCRIPTIONAL REGULATOR ARCR"/>
    <property type="match status" value="1"/>
</dbReference>
<dbReference type="Gene3D" id="1.10.10.10">
    <property type="entry name" value="Winged helix-like DNA-binding domain superfamily/Winged helix DNA-binding domain"/>
    <property type="match status" value="1"/>
</dbReference>
<evidence type="ECO:0000313" key="6">
    <source>
        <dbReference type="EMBL" id="MBP2477662.1"/>
    </source>
</evidence>
<feature type="domain" description="Cyclic nucleotide-binding" evidence="4">
    <location>
        <begin position="40"/>
        <end position="144"/>
    </location>
</feature>
<name>A0ABS5AN45_9PSEU</name>
<dbReference type="RefSeq" id="WP_143342710.1">
    <property type="nucleotide sequence ID" value="NZ_MUMG01000171.1"/>
</dbReference>
<dbReference type="InterPro" id="IPR050397">
    <property type="entry name" value="Env_Response_Regulators"/>
</dbReference>
<evidence type="ECO:0000313" key="7">
    <source>
        <dbReference type="Proteomes" id="UP001519363"/>
    </source>
</evidence>
<dbReference type="InterPro" id="IPR036390">
    <property type="entry name" value="WH_DNA-bd_sf"/>
</dbReference>
<dbReference type="Pfam" id="PF13545">
    <property type="entry name" value="HTH_Crp_2"/>
    <property type="match status" value="1"/>
</dbReference>
<organism evidence="6 7">
    <name type="scientific">Crossiella equi</name>
    <dbReference type="NCBI Taxonomy" id="130796"/>
    <lineage>
        <taxon>Bacteria</taxon>
        <taxon>Bacillati</taxon>
        <taxon>Actinomycetota</taxon>
        <taxon>Actinomycetes</taxon>
        <taxon>Pseudonocardiales</taxon>
        <taxon>Pseudonocardiaceae</taxon>
        <taxon>Crossiella</taxon>
    </lineage>
</organism>
<dbReference type="SUPFAM" id="SSF51206">
    <property type="entry name" value="cAMP-binding domain-like"/>
    <property type="match status" value="1"/>
</dbReference>
<dbReference type="PROSITE" id="PS50042">
    <property type="entry name" value="CNMP_BINDING_3"/>
    <property type="match status" value="1"/>
</dbReference>
<evidence type="ECO:0000259" key="5">
    <source>
        <dbReference type="PROSITE" id="PS51063"/>
    </source>
</evidence>
<sequence>MDPWQRSFTRAPRRRTNELWRARAPMNPNHIATIIDHCPIFSGVPSGKAWKFASALRRVHYPKSTTIVQEGRNGGYVYLIACGTVRLTTRDCGSERRLDLGLRLPGNMIGHTEAFENLPRSYAATALTEVTALVLTNAAFTRWIRKHRTVLTHLLRDAYHDEARLYRRIGHLSCLKLPARLALFILDTWKHHGHVDDGREVVDLNLSQEQIGDILGATRDTVNRSLARLVTQHLIAMEGRRIVLLDRDKLQRLVRGG</sequence>
<protein>
    <submittedName>
        <fullName evidence="6">CRP-like cAMP-binding protein</fullName>
    </submittedName>
</protein>
<keyword evidence="1" id="KW-0805">Transcription regulation</keyword>
<evidence type="ECO:0000256" key="1">
    <source>
        <dbReference type="ARBA" id="ARBA00023015"/>
    </source>
</evidence>
<proteinExistence type="predicted"/>
<reference evidence="6 7" key="1">
    <citation type="submission" date="2021-03" db="EMBL/GenBank/DDBJ databases">
        <title>Sequencing the genomes of 1000 actinobacteria strains.</title>
        <authorList>
            <person name="Klenk H.-P."/>
        </authorList>
    </citation>
    <scope>NUCLEOTIDE SEQUENCE [LARGE SCALE GENOMIC DNA]</scope>
    <source>
        <strain evidence="6 7">DSM 44580</strain>
    </source>
</reference>
<dbReference type="PANTHER" id="PTHR24567">
    <property type="entry name" value="CRP FAMILY TRANSCRIPTIONAL REGULATORY PROTEIN"/>
    <property type="match status" value="1"/>
</dbReference>
<accession>A0ABS5AN45</accession>
<feature type="domain" description="HTH crp-type" evidence="5">
    <location>
        <begin position="175"/>
        <end position="248"/>
    </location>
</feature>
<dbReference type="InterPro" id="IPR036388">
    <property type="entry name" value="WH-like_DNA-bd_sf"/>
</dbReference>
<dbReference type="Proteomes" id="UP001519363">
    <property type="component" value="Unassembled WGS sequence"/>
</dbReference>
<dbReference type="InterPro" id="IPR000595">
    <property type="entry name" value="cNMP-bd_dom"/>
</dbReference>
<dbReference type="SMART" id="SM00419">
    <property type="entry name" value="HTH_CRP"/>
    <property type="match status" value="1"/>
</dbReference>
<dbReference type="Gene3D" id="2.60.120.10">
    <property type="entry name" value="Jelly Rolls"/>
    <property type="match status" value="1"/>
</dbReference>
<dbReference type="PROSITE" id="PS51063">
    <property type="entry name" value="HTH_CRP_2"/>
    <property type="match status" value="1"/>
</dbReference>
<keyword evidence="2" id="KW-0238">DNA-binding</keyword>
<dbReference type="Pfam" id="PF00027">
    <property type="entry name" value="cNMP_binding"/>
    <property type="match status" value="1"/>
</dbReference>